<dbReference type="InterPro" id="IPR029028">
    <property type="entry name" value="Alpha/beta_knot_MTases"/>
</dbReference>
<keyword evidence="2" id="KW-0690">Ribosome biogenesis</keyword>
<evidence type="ECO:0000313" key="10">
    <source>
        <dbReference type="Proteomes" id="UP000284452"/>
    </source>
</evidence>
<evidence type="ECO:0000256" key="2">
    <source>
        <dbReference type="ARBA" id="ARBA00022517"/>
    </source>
</evidence>
<sequence length="246" mass="26468">ETAKAAVTTLRGALRSQAAPCDDLRVFLTFNSSHAFRFFSTQAGRLCVFIRTADRQLIEISPLLTVPPTYQEFAKLMTNLLYARRLKAVEKNVTLAQIVKNEHANFLPPNSVKVALTVSGRSVALSEFVQRFKETDTPVVFVVGAVAHSDPSEVASKAKPSGKLLVPRLENASSLLTLAFHPVLSRCCGCSSLSPVALSSSLLLAVMFHLEQASSGGFALSLSASVPLWATQLASLTECSRPHANV</sequence>
<keyword evidence="3" id="KW-0698">rRNA processing</keyword>
<proteinExistence type="inferred from homology"/>
<accession>A0A3R8ASD1</accession>
<feature type="non-terminal residue" evidence="9">
    <location>
        <position position="1"/>
    </location>
</feature>
<evidence type="ECO:0000256" key="8">
    <source>
        <dbReference type="ARBA" id="ARBA00022884"/>
    </source>
</evidence>
<evidence type="ECO:0000256" key="5">
    <source>
        <dbReference type="ARBA" id="ARBA00022679"/>
    </source>
</evidence>
<dbReference type="PANTHER" id="PTHR12636">
    <property type="entry name" value="NEP1/MRA1"/>
    <property type="match status" value="1"/>
</dbReference>
<gene>
    <name evidence="9" type="ORF">TGCAST_313980B</name>
</gene>
<dbReference type="SUPFAM" id="SSF75217">
    <property type="entry name" value="alpha/beta knot"/>
    <property type="match status" value="1"/>
</dbReference>
<keyword evidence="5" id="KW-0808">Transferase</keyword>
<dbReference type="GO" id="GO:0032040">
    <property type="term" value="C:small-subunit processome"/>
    <property type="evidence" value="ECO:0007669"/>
    <property type="project" value="TreeGrafter"/>
</dbReference>
<dbReference type="Proteomes" id="UP000284452">
    <property type="component" value="Unassembled WGS sequence"/>
</dbReference>
<name>A0A3R8ASD1_TOXGO</name>
<dbReference type="PANTHER" id="PTHR12636:SF5">
    <property type="entry name" value="RIBOSOMAL RNA SMALL SUBUNIT METHYLTRANSFERASE NEP1"/>
    <property type="match status" value="1"/>
</dbReference>
<dbReference type="GO" id="GO:0019843">
    <property type="term" value="F:rRNA binding"/>
    <property type="evidence" value="ECO:0007669"/>
    <property type="project" value="UniProtKB-KW"/>
</dbReference>
<protein>
    <submittedName>
        <fullName evidence="9">Putative ribosome biogenesis protein nep1</fullName>
    </submittedName>
</protein>
<evidence type="ECO:0000256" key="4">
    <source>
        <dbReference type="ARBA" id="ARBA00022603"/>
    </source>
</evidence>
<dbReference type="GO" id="GO:0070037">
    <property type="term" value="F:rRNA (pseudouridine) methyltransferase activity"/>
    <property type="evidence" value="ECO:0007669"/>
    <property type="project" value="InterPro"/>
</dbReference>
<evidence type="ECO:0000256" key="6">
    <source>
        <dbReference type="ARBA" id="ARBA00022691"/>
    </source>
</evidence>
<dbReference type="Gene3D" id="3.40.1280.10">
    <property type="match status" value="1"/>
</dbReference>
<organism evidence="9 10">
    <name type="scientific">Toxoplasma gondii CAST</name>
    <dbReference type="NCBI Taxonomy" id="943122"/>
    <lineage>
        <taxon>Eukaryota</taxon>
        <taxon>Sar</taxon>
        <taxon>Alveolata</taxon>
        <taxon>Apicomplexa</taxon>
        <taxon>Conoidasida</taxon>
        <taxon>Coccidia</taxon>
        <taxon>Eucoccidiorida</taxon>
        <taxon>Eimeriorina</taxon>
        <taxon>Sarcocystidae</taxon>
        <taxon>Toxoplasma</taxon>
    </lineage>
</organism>
<dbReference type="VEuPathDB" id="ToxoDB:TGCAST_313980B"/>
<evidence type="ECO:0000256" key="7">
    <source>
        <dbReference type="ARBA" id="ARBA00022730"/>
    </source>
</evidence>
<evidence type="ECO:0000256" key="3">
    <source>
        <dbReference type="ARBA" id="ARBA00022552"/>
    </source>
</evidence>
<dbReference type="InterPro" id="IPR029026">
    <property type="entry name" value="tRNA_m1G_MTases_N"/>
</dbReference>
<dbReference type="EMBL" id="AHIV02000764">
    <property type="protein sequence ID" value="RQX72782.1"/>
    <property type="molecule type" value="Genomic_DNA"/>
</dbReference>
<keyword evidence="4" id="KW-0489">Methyltransferase</keyword>
<keyword evidence="6" id="KW-0949">S-adenosyl-L-methionine</keyword>
<dbReference type="InterPro" id="IPR005304">
    <property type="entry name" value="Rbsml_bgen_MeTrfase_EMG1/NEP1"/>
</dbReference>
<keyword evidence="8" id="KW-0694">RNA-binding</keyword>
<comment type="similarity">
    <text evidence="1">Belongs to the class IV-like SAM-binding methyltransferase superfamily. RNA methyltransferase NEP1 family.</text>
</comment>
<reference evidence="9 10" key="1">
    <citation type="submission" date="2017-10" db="EMBL/GenBank/DDBJ databases">
        <authorList>
            <person name="Sibley D."/>
            <person name="Venepally P."/>
            <person name="Karamycheva S."/>
            <person name="Hadjithomas M."/>
            <person name="Khan A."/>
            <person name="Brunk B."/>
            <person name="Roos D."/>
            <person name="Caler E."/>
            <person name="Lorenzi H."/>
        </authorList>
    </citation>
    <scope>NUCLEOTIDE SEQUENCE [LARGE SCALE GENOMIC DNA]</scope>
    <source>
        <strain evidence="9 10">CAST</strain>
    </source>
</reference>
<evidence type="ECO:0000313" key="9">
    <source>
        <dbReference type="EMBL" id="RQX72782.1"/>
    </source>
</evidence>
<comment type="caution">
    <text evidence="9">The sequence shown here is derived from an EMBL/GenBank/DDBJ whole genome shotgun (WGS) entry which is preliminary data.</text>
</comment>
<dbReference type="Pfam" id="PF03587">
    <property type="entry name" value="EMG1"/>
    <property type="match status" value="1"/>
</dbReference>
<dbReference type="GO" id="GO:0070475">
    <property type="term" value="P:rRNA base methylation"/>
    <property type="evidence" value="ECO:0007669"/>
    <property type="project" value="InterPro"/>
</dbReference>
<keyword evidence="7" id="KW-0699">rRNA-binding</keyword>
<dbReference type="AlphaFoldDB" id="A0A3R8ASD1"/>
<evidence type="ECO:0000256" key="1">
    <source>
        <dbReference type="ARBA" id="ARBA00008115"/>
    </source>
</evidence>